<organism evidence="1">
    <name type="scientific">Kitasatospora camelliae</name>
    <dbReference type="NCBI Taxonomy" id="3156397"/>
    <lineage>
        <taxon>Bacteria</taxon>
        <taxon>Bacillati</taxon>
        <taxon>Actinomycetota</taxon>
        <taxon>Actinomycetes</taxon>
        <taxon>Kitasatosporales</taxon>
        <taxon>Streptomycetaceae</taxon>
        <taxon>Kitasatospora</taxon>
    </lineage>
</organism>
<proteinExistence type="predicted"/>
<dbReference type="InterPro" id="IPR011990">
    <property type="entry name" value="TPR-like_helical_dom_sf"/>
</dbReference>
<gene>
    <name evidence="1" type="ORF">ABWK59_11840</name>
</gene>
<accession>A0AAU8JT99</accession>
<dbReference type="RefSeq" id="WP_354640333.1">
    <property type="nucleotide sequence ID" value="NZ_CP159872.1"/>
</dbReference>
<evidence type="ECO:0000313" key="1">
    <source>
        <dbReference type="EMBL" id="XCM79572.1"/>
    </source>
</evidence>
<sequence>MADLARKRNEELARILHQLGWSPERLAREVSAALPPGLAISSTAPYKWRDRGMVPRSPHDQTVCEVLGRAVGIAVTYEQLWGRMGVGRGAKVLSPRLLTDEWTADTAQTALREAGGDGAPVRLTDLFRGDELEQAARHWASPPPAVTGGEGALRIAPEQLADLRLSYESKQRLERTYGGGLILDLAKAELAMVGKLLELGAYDEALGRELYGAASRLAKLVGWANYDLGNDAAAQRAFVAALRAAHVSGDPRLGVSVVGCLAVQATYNSGGRGLDAVAMLSTALRAADEVLTPRERALQLGRIARAHGKKGEQISAEAVAERAFRALDGGEEHTQERADLEGMIGEGYLFLGEHERARDLLTGAVAALRPERARAKALLMVRLADSYRRTGDRDEAERTADGARRLAAGMQSGRVARALREFDAAVRAG</sequence>
<dbReference type="KEGG" id="kcm:ABWK59_11840"/>
<dbReference type="EMBL" id="CP159872">
    <property type="protein sequence ID" value="XCM79572.1"/>
    <property type="molecule type" value="Genomic_DNA"/>
</dbReference>
<protein>
    <recommendedName>
        <fullName evidence="2">Transcriptional regulator</fullName>
    </recommendedName>
</protein>
<dbReference type="AlphaFoldDB" id="A0AAU8JT99"/>
<name>A0AAU8JT99_9ACTN</name>
<reference evidence="1" key="1">
    <citation type="submission" date="2024-06" db="EMBL/GenBank/DDBJ databases">
        <title>The genome sequences of Kitasatospora sp. strain HUAS MG31.</title>
        <authorList>
            <person name="Mo P."/>
        </authorList>
    </citation>
    <scope>NUCLEOTIDE SEQUENCE</scope>
    <source>
        <strain evidence="1">HUAS MG31</strain>
    </source>
</reference>
<dbReference type="Gene3D" id="1.25.40.10">
    <property type="entry name" value="Tetratricopeptide repeat domain"/>
    <property type="match status" value="1"/>
</dbReference>
<evidence type="ECO:0008006" key="2">
    <source>
        <dbReference type="Google" id="ProtNLM"/>
    </source>
</evidence>